<dbReference type="AlphaFoldDB" id="A0A0A0JPR6"/>
<evidence type="ECO:0000313" key="2">
    <source>
        <dbReference type="Proteomes" id="UP000030013"/>
    </source>
</evidence>
<keyword evidence="2" id="KW-1185">Reference proteome</keyword>
<accession>A0A0A0JPR6</accession>
<gene>
    <name evidence="1" type="ORF">N801_00335</name>
</gene>
<evidence type="ECO:0000313" key="1">
    <source>
        <dbReference type="EMBL" id="KGN38002.1"/>
    </source>
</evidence>
<reference evidence="1 2" key="1">
    <citation type="submission" date="2013-08" db="EMBL/GenBank/DDBJ databases">
        <title>The genome sequence of Knoellia aerolata.</title>
        <authorList>
            <person name="Zhu W."/>
            <person name="Wang G."/>
        </authorList>
    </citation>
    <scope>NUCLEOTIDE SEQUENCE [LARGE SCALE GENOMIC DNA]</scope>
    <source>
        <strain evidence="1 2">DSM 18566</strain>
    </source>
</reference>
<sequence length="42" mass="4423">MVDATDPSPGGDQRVAAVGVEPCKWGAFLIIRHVVITGTTTR</sequence>
<proteinExistence type="predicted"/>
<organism evidence="1 2">
    <name type="scientific">Knoellia aerolata DSM 18566</name>
    <dbReference type="NCBI Taxonomy" id="1385519"/>
    <lineage>
        <taxon>Bacteria</taxon>
        <taxon>Bacillati</taxon>
        <taxon>Actinomycetota</taxon>
        <taxon>Actinomycetes</taxon>
        <taxon>Micrococcales</taxon>
        <taxon>Intrasporangiaceae</taxon>
        <taxon>Knoellia</taxon>
    </lineage>
</organism>
<name>A0A0A0JPR6_9MICO</name>
<comment type="caution">
    <text evidence="1">The sequence shown here is derived from an EMBL/GenBank/DDBJ whole genome shotgun (WGS) entry which is preliminary data.</text>
</comment>
<dbReference type="EMBL" id="AVPL01000095">
    <property type="protein sequence ID" value="KGN38002.1"/>
    <property type="molecule type" value="Genomic_DNA"/>
</dbReference>
<protein>
    <submittedName>
        <fullName evidence="1">Uncharacterized protein</fullName>
    </submittedName>
</protein>
<dbReference type="Proteomes" id="UP000030013">
    <property type="component" value="Unassembled WGS sequence"/>
</dbReference>